<keyword evidence="2" id="KW-0812">Transmembrane</keyword>
<dbReference type="EMBL" id="DVKT01000034">
    <property type="protein sequence ID" value="HIT39225.1"/>
    <property type="molecule type" value="Genomic_DNA"/>
</dbReference>
<evidence type="ECO:0000256" key="2">
    <source>
        <dbReference type="SAM" id="Phobius"/>
    </source>
</evidence>
<dbReference type="Proteomes" id="UP000886722">
    <property type="component" value="Unassembled WGS sequence"/>
</dbReference>
<name>A0A9D1GDX5_9BACT</name>
<organism evidence="3 4">
    <name type="scientific">Candidatus Caccoplasma intestinavium</name>
    <dbReference type="NCBI Taxonomy" id="2840716"/>
    <lineage>
        <taxon>Bacteria</taxon>
        <taxon>Pseudomonadati</taxon>
        <taxon>Bacteroidota</taxon>
        <taxon>Bacteroidia</taxon>
        <taxon>Bacteroidales</taxon>
        <taxon>Bacteroidaceae</taxon>
        <taxon>Bacteroidaceae incertae sedis</taxon>
        <taxon>Candidatus Caccoplasma</taxon>
    </lineage>
</organism>
<feature type="region of interest" description="Disordered" evidence="1">
    <location>
        <begin position="235"/>
        <end position="254"/>
    </location>
</feature>
<keyword evidence="2" id="KW-1133">Transmembrane helix</keyword>
<feature type="transmembrane region" description="Helical" evidence="2">
    <location>
        <begin position="12"/>
        <end position="32"/>
    </location>
</feature>
<reference evidence="3" key="2">
    <citation type="journal article" date="2021" name="PeerJ">
        <title>Extensive microbial diversity within the chicken gut microbiome revealed by metagenomics and culture.</title>
        <authorList>
            <person name="Gilroy R."/>
            <person name="Ravi A."/>
            <person name="Getino M."/>
            <person name="Pursley I."/>
            <person name="Horton D.L."/>
            <person name="Alikhan N.F."/>
            <person name="Baker D."/>
            <person name="Gharbi K."/>
            <person name="Hall N."/>
            <person name="Watson M."/>
            <person name="Adriaenssens E.M."/>
            <person name="Foster-Nyarko E."/>
            <person name="Jarju S."/>
            <person name="Secka A."/>
            <person name="Antonio M."/>
            <person name="Oren A."/>
            <person name="Chaudhuri R.R."/>
            <person name="La Ragione R."/>
            <person name="Hildebrand F."/>
            <person name="Pallen M.J."/>
        </authorList>
    </citation>
    <scope>NUCLEOTIDE SEQUENCE</scope>
    <source>
        <strain evidence="3">21143</strain>
    </source>
</reference>
<feature type="compositionally biased region" description="Basic and acidic residues" evidence="1">
    <location>
        <begin position="242"/>
        <end position="254"/>
    </location>
</feature>
<dbReference type="Pfam" id="PF03929">
    <property type="entry name" value="PepSY_TM"/>
    <property type="match status" value="1"/>
</dbReference>
<keyword evidence="2" id="KW-0472">Membrane</keyword>
<accession>A0A9D1GDX5</accession>
<evidence type="ECO:0000313" key="4">
    <source>
        <dbReference type="Proteomes" id="UP000886722"/>
    </source>
</evidence>
<dbReference type="InterPro" id="IPR005625">
    <property type="entry name" value="PepSY-ass_TM"/>
</dbReference>
<feature type="transmembrane region" description="Helical" evidence="2">
    <location>
        <begin position="186"/>
        <end position="214"/>
    </location>
</feature>
<sequence>MRKIFRHIHLWLSVPFGLIITLICFSGAMLVFEAEIMKIFRHDLYYVKEVKEATLPADKIMENVAGILPDDVTATGLNIFANPERSYQVSLSKPRRSSLFVDPYTGEVLGKYERSPFFLTMFKLHRWLLDSMKPGSDIFVGKLVVGISTLIFVFILISGIVIWWPRTRKALVNSLKISTGKGLKRFWYDLHVAGGMYILLFLLVMALTGLTWSFSWYRTGFYRLFGVEVQQRKSGKASSSPHGKEKKNEHDGTKSDVSYTYWQQVYEELAKQNDGYKQITVSDGTATVAFGRLGNQRASDRYTFDPDNGTITSVDLYKDTEKSGKIRGWIYSVHVGNWGGTFTRILYFIAALGGASLPLTGYYLWIKRWTRKKHKV</sequence>
<feature type="transmembrane region" description="Helical" evidence="2">
    <location>
        <begin position="138"/>
        <end position="165"/>
    </location>
</feature>
<dbReference type="PANTHER" id="PTHR34219:SF3">
    <property type="entry name" value="BLL7967 PROTEIN"/>
    <property type="match status" value="1"/>
</dbReference>
<gene>
    <name evidence="3" type="ORF">IAD06_04200</name>
</gene>
<reference evidence="3" key="1">
    <citation type="submission" date="2020-10" db="EMBL/GenBank/DDBJ databases">
        <authorList>
            <person name="Gilroy R."/>
        </authorList>
    </citation>
    <scope>NUCLEOTIDE SEQUENCE</scope>
    <source>
        <strain evidence="3">21143</strain>
    </source>
</reference>
<dbReference type="AlphaFoldDB" id="A0A9D1GDX5"/>
<protein>
    <submittedName>
        <fullName evidence="3">PepSY domain-containing protein</fullName>
    </submittedName>
</protein>
<proteinExistence type="predicted"/>
<comment type="caution">
    <text evidence="3">The sequence shown here is derived from an EMBL/GenBank/DDBJ whole genome shotgun (WGS) entry which is preliminary data.</text>
</comment>
<dbReference type="PANTHER" id="PTHR34219">
    <property type="entry name" value="IRON-REGULATED INNER MEMBRANE PROTEIN-RELATED"/>
    <property type="match status" value="1"/>
</dbReference>
<evidence type="ECO:0000313" key="3">
    <source>
        <dbReference type="EMBL" id="HIT39225.1"/>
    </source>
</evidence>
<feature type="transmembrane region" description="Helical" evidence="2">
    <location>
        <begin position="345"/>
        <end position="365"/>
    </location>
</feature>
<evidence type="ECO:0000256" key="1">
    <source>
        <dbReference type="SAM" id="MobiDB-lite"/>
    </source>
</evidence>